<feature type="region of interest" description="Disordered" evidence="2">
    <location>
        <begin position="78"/>
        <end position="201"/>
    </location>
</feature>
<keyword evidence="4" id="KW-1185">Reference proteome</keyword>
<dbReference type="Gene3D" id="1.25.40.20">
    <property type="entry name" value="Ankyrin repeat-containing domain"/>
    <property type="match status" value="1"/>
</dbReference>
<dbReference type="SMART" id="SM00248">
    <property type="entry name" value="ANK"/>
    <property type="match status" value="4"/>
</dbReference>
<comment type="caution">
    <text evidence="3">The sequence shown here is derived from an EMBL/GenBank/DDBJ whole genome shotgun (WGS) entry which is preliminary data.</text>
</comment>
<feature type="compositionally biased region" description="Basic and acidic residues" evidence="2">
    <location>
        <begin position="167"/>
        <end position="182"/>
    </location>
</feature>
<feature type="compositionally biased region" description="Basic residues" evidence="2">
    <location>
        <begin position="905"/>
        <end position="915"/>
    </location>
</feature>
<dbReference type="SUPFAM" id="SSF52047">
    <property type="entry name" value="RNI-like"/>
    <property type="match status" value="1"/>
</dbReference>
<feature type="compositionally biased region" description="Basic and acidic residues" evidence="2">
    <location>
        <begin position="951"/>
        <end position="968"/>
    </location>
</feature>
<dbReference type="RefSeq" id="XP_067713036.1">
    <property type="nucleotide sequence ID" value="XM_067856935.1"/>
</dbReference>
<keyword evidence="1" id="KW-0040">ANK repeat</keyword>
<feature type="compositionally biased region" description="Low complexity" evidence="2">
    <location>
        <begin position="887"/>
        <end position="904"/>
    </location>
</feature>
<dbReference type="PANTHER" id="PTHR46224">
    <property type="entry name" value="ANKYRIN REPEAT FAMILY PROTEIN"/>
    <property type="match status" value="1"/>
</dbReference>
<name>A0AAV4LM84_BABCB</name>
<dbReference type="EMBL" id="BPLF01000001">
    <property type="protein sequence ID" value="GIX60965.1"/>
    <property type="molecule type" value="Genomic_DNA"/>
</dbReference>
<feature type="region of interest" description="Disordered" evidence="2">
    <location>
        <begin position="1"/>
        <end position="49"/>
    </location>
</feature>
<feature type="repeat" description="ANK" evidence="1">
    <location>
        <begin position="656"/>
        <end position="684"/>
    </location>
</feature>
<dbReference type="InterPro" id="IPR002110">
    <property type="entry name" value="Ankyrin_rpt"/>
</dbReference>
<feature type="compositionally biased region" description="Low complexity" evidence="2">
    <location>
        <begin position="931"/>
        <end position="946"/>
    </location>
</feature>
<evidence type="ECO:0000256" key="1">
    <source>
        <dbReference type="PROSITE-ProRule" id="PRU00023"/>
    </source>
</evidence>
<organism evidence="3 4">
    <name type="scientific">Babesia caballi</name>
    <dbReference type="NCBI Taxonomy" id="5871"/>
    <lineage>
        <taxon>Eukaryota</taxon>
        <taxon>Sar</taxon>
        <taxon>Alveolata</taxon>
        <taxon>Apicomplexa</taxon>
        <taxon>Aconoidasida</taxon>
        <taxon>Piroplasmida</taxon>
        <taxon>Babesiidae</taxon>
        <taxon>Babesia</taxon>
    </lineage>
</organism>
<protein>
    <submittedName>
        <fullName evidence="3">Ankyrin repeat-containing protein, putative</fullName>
    </submittedName>
</protein>
<reference evidence="3 4" key="1">
    <citation type="submission" date="2021-06" db="EMBL/GenBank/DDBJ databases">
        <title>Genome sequence of Babesia caballi.</title>
        <authorList>
            <person name="Yamagishi J."/>
            <person name="Kidaka T."/>
            <person name="Ochi A."/>
        </authorList>
    </citation>
    <scope>NUCLEOTIDE SEQUENCE [LARGE SCALE GENOMIC DNA]</scope>
    <source>
        <strain evidence="3">USDA-D6B2</strain>
    </source>
</reference>
<feature type="compositionally biased region" description="Polar residues" evidence="2">
    <location>
        <begin position="126"/>
        <end position="135"/>
    </location>
</feature>
<dbReference type="PROSITE" id="PS50088">
    <property type="entry name" value="ANK_REPEAT"/>
    <property type="match status" value="1"/>
</dbReference>
<feature type="compositionally biased region" description="Basic and acidic residues" evidence="2">
    <location>
        <begin position="809"/>
        <end position="822"/>
    </location>
</feature>
<dbReference type="Proteomes" id="UP001497744">
    <property type="component" value="Unassembled WGS sequence"/>
</dbReference>
<gene>
    <name evidence="3" type="ORF">BcabD6B2_04000</name>
</gene>
<feature type="region of interest" description="Disordered" evidence="2">
    <location>
        <begin position="748"/>
        <end position="991"/>
    </location>
</feature>
<feature type="compositionally biased region" description="Polar residues" evidence="2">
    <location>
        <begin position="85"/>
        <end position="96"/>
    </location>
</feature>
<dbReference type="PANTHER" id="PTHR46224:SF64">
    <property type="entry name" value="IQ MOTIF AND ANKYRIN REPEAT DOMAIN-CONTAINING PROTEIN 1"/>
    <property type="match status" value="1"/>
</dbReference>
<evidence type="ECO:0000256" key="2">
    <source>
        <dbReference type="SAM" id="MobiDB-lite"/>
    </source>
</evidence>
<sequence length="991" mass="108282">MTLHIDVAESSGGRSDKASKGTQNANTFESTSHRAGSTDEATTSVHLENNVEISEAGNIVKGSFKEGIILQQDSCKEQRDFKMQPSKNAESQNTQRSRSKVAKSRLMGESMRPGSTRDDNVGGSPGSSYPITVTNAPIYLTPDQNMRARLRGKSDGHTPENRNTSQSDRKCQTPLQHAERAGSEGNNVFHREAEGPRITSRGAPENEKWKYIVTKLEPFLDVHSLLMLRQTCVVLHRHKYTINPNNELCFRGFVGFDIDFVLDKVFPLVTKVLRIKEDAKLRLDFSQCYNFRDMSVVRMLTTQAMLNNDTRTQRLCRNMRSLVLDFCPQLTDQGLAVMLATRLPNLEKLSIVCCRNQALTGAPFVKSLSTECWPSFKRFNCNFSNITLEPIQAVAQFILRAAGGIAKGMSAEVTARSASWEADGAESERSWCTLGDLEPNSEVKQYVEKCYVVPQLVGAATALCQLDVIGSWGSRSFLDRQGFAPELQAFAKGVKMRAKKLCSKLTKRVQRRLEDSGSAASANGDALLVLLAQRGSELLVNCPIIEHDSHNAMNVWTLPISIAIESDDMDMCNLLIRRGARVSVWDYCGKSPLYKACEMSRTAFVRLLLKLGQAPQPLESSLSPMAVCIKNGNTFYLEQLLKVGAQINMRCPHVRNFKSPLYIACEANNKECIEMLLKSGADTNWVYHGRRVAADLPRLRSRQAAEKKVRADGRDELRDLEWRRERGGAAGRRVSGPAAEGAAYMVEPLPAGGEAGPSRHHAGAAGQGRGCGPEERLRNYGGACGGRGGASGVPEPADPTPRQPRRAGRGREDAALPRRPREPQGAGGDAAGEQVQPQRRGVRRRGDAAHGSAAHAERGAGAAHPQRRVGPQAGRRGQAGEERVHIRALLRAVRGGRGRAPQVRGQRRPGLRHRGPLVQRGRQRADGGGARHVPAAPAVRAALPGGQRAGHPGERHGPSALGEVERVAESAQQVQGAEREELAAPAGRTNY</sequence>
<dbReference type="InterPro" id="IPR032675">
    <property type="entry name" value="LRR_dom_sf"/>
</dbReference>
<dbReference type="SUPFAM" id="SSF48403">
    <property type="entry name" value="Ankyrin repeat"/>
    <property type="match status" value="1"/>
</dbReference>
<dbReference type="InterPro" id="IPR036770">
    <property type="entry name" value="Ankyrin_rpt-contain_sf"/>
</dbReference>
<evidence type="ECO:0000313" key="3">
    <source>
        <dbReference type="EMBL" id="GIX60965.1"/>
    </source>
</evidence>
<feature type="compositionally biased region" description="Gly residues" evidence="2">
    <location>
        <begin position="782"/>
        <end position="791"/>
    </location>
</feature>
<evidence type="ECO:0000313" key="4">
    <source>
        <dbReference type="Proteomes" id="UP001497744"/>
    </source>
</evidence>
<dbReference type="Pfam" id="PF12796">
    <property type="entry name" value="Ank_2"/>
    <property type="match status" value="1"/>
</dbReference>
<dbReference type="AlphaFoldDB" id="A0AAV4LM84"/>
<dbReference type="PROSITE" id="PS50297">
    <property type="entry name" value="ANK_REP_REGION"/>
    <property type="match status" value="1"/>
</dbReference>
<feature type="compositionally biased region" description="Polar residues" evidence="2">
    <location>
        <begin position="20"/>
        <end position="47"/>
    </location>
</feature>
<dbReference type="InterPro" id="IPR051616">
    <property type="entry name" value="Cul2-RING_E3_ligase_SR"/>
</dbReference>
<feature type="compositionally biased region" description="Low complexity" evidence="2">
    <location>
        <begin position="849"/>
        <end position="864"/>
    </location>
</feature>
<dbReference type="GeneID" id="94192448"/>
<accession>A0AAV4LM84</accession>
<proteinExistence type="predicted"/>
<dbReference type="Gene3D" id="3.80.10.10">
    <property type="entry name" value="Ribonuclease Inhibitor"/>
    <property type="match status" value="1"/>
</dbReference>